<dbReference type="SUPFAM" id="SSF69318">
    <property type="entry name" value="Integrin alpha N-terminal domain"/>
    <property type="match status" value="1"/>
</dbReference>
<evidence type="ECO:0000313" key="2">
    <source>
        <dbReference type="EMBL" id="GAI85994.1"/>
    </source>
</evidence>
<proteinExistence type="predicted"/>
<dbReference type="InterPro" id="IPR013517">
    <property type="entry name" value="FG-GAP"/>
</dbReference>
<name>X1U151_9ZZZZ</name>
<feature type="non-terminal residue" evidence="2">
    <location>
        <position position="425"/>
    </location>
</feature>
<evidence type="ECO:0000256" key="1">
    <source>
        <dbReference type="ARBA" id="ARBA00022729"/>
    </source>
</evidence>
<dbReference type="AlphaFoldDB" id="X1U151"/>
<reference evidence="2" key="1">
    <citation type="journal article" date="2014" name="Front. Microbiol.">
        <title>High frequency of phylogenetically diverse reductive dehalogenase-homologous genes in deep subseafloor sedimentary metagenomes.</title>
        <authorList>
            <person name="Kawai M."/>
            <person name="Futagami T."/>
            <person name="Toyoda A."/>
            <person name="Takaki Y."/>
            <person name="Nishi S."/>
            <person name="Hori S."/>
            <person name="Arai W."/>
            <person name="Tsubouchi T."/>
            <person name="Morono Y."/>
            <person name="Uchiyama I."/>
            <person name="Ito T."/>
            <person name="Fujiyama A."/>
            <person name="Inagaki F."/>
            <person name="Takami H."/>
        </authorList>
    </citation>
    <scope>NUCLEOTIDE SEQUENCE</scope>
    <source>
        <strain evidence="2">Expedition CK06-06</strain>
    </source>
</reference>
<gene>
    <name evidence="2" type="ORF">S12H4_12723</name>
</gene>
<keyword evidence="1" id="KW-0732">Signal</keyword>
<dbReference type="InterPro" id="IPR028994">
    <property type="entry name" value="Integrin_alpha_N"/>
</dbReference>
<dbReference type="Gene3D" id="2.130.10.130">
    <property type="entry name" value="Integrin alpha, N-terminal"/>
    <property type="match status" value="1"/>
</dbReference>
<dbReference type="Pfam" id="PF13517">
    <property type="entry name" value="FG-GAP_3"/>
    <property type="match status" value="1"/>
</dbReference>
<protein>
    <recommendedName>
        <fullName evidence="3">ASPIC/UnbV domain-containing protein</fullName>
    </recommendedName>
</protein>
<accession>X1U151</accession>
<sequence>MGNHGISVADLNSNGFLDLIFTHWYDVRSYVYWGDSTGYSASNMQILNPGYCYGGSAVADINTDSYLDIIYHRGGYGFHEQEIYWGSETGFSDNDTSWYGISIEASGGLVADLNFDGDLDVFCNTITPGSFSYIFWGPSFSTNTPLPVNYDHHGMFREIGNVYNREYYEDYISSVFDAAGITDWGTIEWDASLPCGTSMLFWVRSGDSPTPDTSWSDWYSVGNGDSIPDNLNARYLQYKTQLAFTNPCYLPSLDEVRVTYTSSRMISASVDIKPEVINLNSHGKFTAFLTLPAGYNPHEIDVETVECEGAIALSGHVAAQRFIAKFAVQDLVGVSPGPAVEFMVTGQLFDGTPFSGCDTVRVIGHDVTTAELNCTPNPFRDRTEITFSMGQSIKSMELKIYDTSGRLIRLFPINQLTNLPVNQII</sequence>
<organism evidence="2">
    <name type="scientific">marine sediment metagenome</name>
    <dbReference type="NCBI Taxonomy" id="412755"/>
    <lineage>
        <taxon>unclassified sequences</taxon>
        <taxon>metagenomes</taxon>
        <taxon>ecological metagenomes</taxon>
    </lineage>
</organism>
<evidence type="ECO:0008006" key="3">
    <source>
        <dbReference type="Google" id="ProtNLM"/>
    </source>
</evidence>
<dbReference type="EMBL" id="BARW01006077">
    <property type="protein sequence ID" value="GAI85994.1"/>
    <property type="molecule type" value="Genomic_DNA"/>
</dbReference>
<comment type="caution">
    <text evidence="2">The sequence shown here is derived from an EMBL/GenBank/DDBJ whole genome shotgun (WGS) entry which is preliminary data.</text>
</comment>